<reference evidence="4" key="1">
    <citation type="submission" date="2024-06" db="EMBL/GenBank/DDBJ databases">
        <authorList>
            <person name="Ryan C."/>
        </authorList>
    </citation>
    <scope>NUCLEOTIDE SEQUENCE [LARGE SCALE GENOMIC DNA]</scope>
</reference>
<feature type="domain" description="F-box" evidence="1">
    <location>
        <begin position="13"/>
        <end position="52"/>
    </location>
</feature>
<dbReference type="AlphaFoldDB" id="A0ABC9GBJ1"/>
<reference evidence="3 4" key="2">
    <citation type="submission" date="2024-10" db="EMBL/GenBank/DDBJ databases">
        <authorList>
            <person name="Ryan C."/>
        </authorList>
    </citation>
    <scope>NUCLEOTIDE SEQUENCE [LARGE SCALE GENOMIC DNA]</scope>
</reference>
<sequence>MAPPRRQPAELMDDTVAEILLRFPPVEPACLVRASLVCKPWRRVVADPSFHRRYREFHGAPPLLGFLRNTYTTVSNSEACCFVPNTATPPLSLPPLDEWGHGRVLDCRHGRVLLYRLDLDTGMIRLAVWDPIAGDRKVLPGLPHRSIPSTCRKAAVLCSTRGGGCDHLDCHDGPFQVVLLGSDLKGCKACVCSSEGGTWTAPASVRFQETMYINCWSRPTLVGDDDIYFRINIGGKIIKYDLGKHCLSALEDPPFRCHYNSALMVTEDVLLGAAIIKDYSSLQLWSREVKQEGVARWVQCSVIKLDTLIPIDSHLFNRAHVCFTEGLGIVFVNSDAGLFSIDVKSWRVKKVSRPTDCYECIPFMCFYTPGHEYSSNQIIKSACLARASKVCKLWRRIVSDPDFTRRYREFHRTPPLLGFLHNSYNIASCPFPQLVVDCSRWWTLDFRRLWALDCRHDRILLRHGDTWNLIVLDPTTGGGREEVPDPHIDYVFCSAMVICTVAGCNHCDCLGGPFHVVFVGSYAGWVHGCVYSSEARAWGKPVSVFMGSAWFVGLKRGVLIGDEAYCTLAIR</sequence>
<organism evidence="3 4">
    <name type="scientific">Urochloa decumbens</name>
    <dbReference type="NCBI Taxonomy" id="240449"/>
    <lineage>
        <taxon>Eukaryota</taxon>
        <taxon>Viridiplantae</taxon>
        <taxon>Streptophyta</taxon>
        <taxon>Embryophyta</taxon>
        <taxon>Tracheophyta</taxon>
        <taxon>Spermatophyta</taxon>
        <taxon>Magnoliopsida</taxon>
        <taxon>Liliopsida</taxon>
        <taxon>Poales</taxon>
        <taxon>Poaceae</taxon>
        <taxon>PACMAD clade</taxon>
        <taxon>Panicoideae</taxon>
        <taxon>Panicodae</taxon>
        <taxon>Paniceae</taxon>
        <taxon>Melinidinae</taxon>
        <taxon>Urochloa</taxon>
    </lineage>
</organism>
<accession>A0ABC9GBJ1</accession>
<dbReference type="InterPro" id="IPR001810">
    <property type="entry name" value="F-box_dom"/>
</dbReference>
<dbReference type="Gene3D" id="1.20.1280.50">
    <property type="match status" value="1"/>
</dbReference>
<dbReference type="PANTHER" id="PTHR32133:SF408">
    <property type="entry name" value="OS07G0120400 PROTEIN"/>
    <property type="match status" value="1"/>
</dbReference>
<dbReference type="Pfam" id="PF23635">
    <property type="entry name" value="Beta-prop_AT5G49610-like"/>
    <property type="match status" value="1"/>
</dbReference>
<evidence type="ECO:0000259" key="1">
    <source>
        <dbReference type="Pfam" id="PF00646"/>
    </source>
</evidence>
<dbReference type="InterPro" id="IPR056594">
    <property type="entry name" value="AT5G49610-like_b-prop"/>
</dbReference>
<evidence type="ECO:0000313" key="4">
    <source>
        <dbReference type="Proteomes" id="UP001497457"/>
    </source>
</evidence>
<dbReference type="SUPFAM" id="SSF81383">
    <property type="entry name" value="F-box domain"/>
    <property type="match status" value="2"/>
</dbReference>
<dbReference type="InterPro" id="IPR036047">
    <property type="entry name" value="F-box-like_dom_sf"/>
</dbReference>
<dbReference type="Proteomes" id="UP001497457">
    <property type="component" value="Chromosome 8b"/>
</dbReference>
<name>A0ABC9GBJ1_9POAL</name>
<keyword evidence="4" id="KW-1185">Reference proteome</keyword>
<evidence type="ECO:0000259" key="2">
    <source>
        <dbReference type="Pfam" id="PF23635"/>
    </source>
</evidence>
<proteinExistence type="predicted"/>
<dbReference type="Pfam" id="PF00646">
    <property type="entry name" value="F-box"/>
    <property type="match status" value="2"/>
</dbReference>
<feature type="domain" description="F-box protein AT5G49610-like beta-propeller" evidence="2">
    <location>
        <begin position="103"/>
        <end position="369"/>
    </location>
</feature>
<protein>
    <recommendedName>
        <fullName evidence="5">F-box domain-containing protein</fullName>
    </recommendedName>
</protein>
<feature type="domain" description="F-box" evidence="1">
    <location>
        <begin position="384"/>
        <end position="405"/>
    </location>
</feature>
<evidence type="ECO:0000313" key="3">
    <source>
        <dbReference type="EMBL" id="CAL5091696.1"/>
    </source>
</evidence>
<evidence type="ECO:0008006" key="5">
    <source>
        <dbReference type="Google" id="ProtNLM"/>
    </source>
</evidence>
<gene>
    <name evidence="3" type="ORF">URODEC1_LOCUS114511</name>
</gene>
<dbReference type="PANTHER" id="PTHR32133">
    <property type="entry name" value="OS07G0120400 PROTEIN"/>
    <property type="match status" value="1"/>
</dbReference>
<dbReference type="EMBL" id="OZ075118">
    <property type="protein sequence ID" value="CAL5091696.1"/>
    <property type="molecule type" value="Genomic_DNA"/>
</dbReference>